<reference evidence="13" key="1">
    <citation type="submission" date="2006-07" db="EMBL/GenBank/DDBJ databases">
        <title>Mitochondrial DNA sequence of South Asian Acanthosaura armata.</title>
        <authorList>
            <person name="Amer S.A."/>
            <person name="Kumazawa Y."/>
        </authorList>
    </citation>
    <scope>NUCLEOTIDE SEQUENCE</scope>
    <source>
        <tissue evidence="13">Muscle</tissue>
    </source>
</reference>
<feature type="transmembrane region" description="Helical" evidence="11">
    <location>
        <begin position="194"/>
        <end position="214"/>
    </location>
</feature>
<comment type="subcellular location">
    <subcellularLocation>
        <location evidence="1">Mitochondrion inner membrane</location>
        <topology evidence="1">Multi-pass membrane protein</topology>
    </subcellularLocation>
</comment>
<evidence type="ECO:0000256" key="11">
    <source>
        <dbReference type="SAM" id="Phobius"/>
    </source>
</evidence>
<dbReference type="EMBL" id="AB266452">
    <property type="protein sequence ID" value="BAJ08236.1"/>
    <property type="molecule type" value="Genomic_DNA"/>
</dbReference>
<keyword evidence="4 10" id="KW-0812">Transmembrane</keyword>
<feature type="domain" description="Heme-copper oxidase subunit III family profile" evidence="12">
    <location>
        <begin position="1"/>
        <end position="215"/>
    </location>
</feature>
<geneLocation type="mitochondrion" evidence="13"/>
<comment type="function">
    <text evidence="10">Component of the cytochrome c oxidase, the last enzyme in the mitochondrial electron transport chain which drives oxidative phosphorylation. The respiratory chain contains 3 multisubunit complexes succinate dehydrogenase (complex II, CII), ubiquinol-cytochrome c oxidoreductase (cytochrome b-c1 complex, complex III, CIII) and cytochrome c oxidase (complex IV, CIV), that cooperate to transfer electrons derived from NADH and succinate to molecular oxygen, creating an electrochemical gradient over the inner membrane that drives transmembrane transport and the ATP synthase. Cytochrome c oxidase is the component of the respiratory chain that catalyzes the reduction of oxygen to water. Electrons originating from reduced cytochrome c in the intermembrane space (IMS) are transferred via the dinuclear copper A center (CU(A)) of subunit 2 and heme A of subunit 1 to the active site in subunit 1, a binuclear center (BNC) formed by heme A3 and copper B (CU(B)). The BNC reduces molecular oxygen to 2 water molecules using 4 electrons from cytochrome c in the IMS and 4 protons from the mitochondrial matrix.</text>
</comment>
<keyword evidence="8 11" id="KW-0472">Membrane</keyword>
<dbReference type="Gene3D" id="1.20.120.80">
    <property type="entry name" value="Cytochrome c oxidase, subunit III, four-helix bundle"/>
    <property type="match status" value="1"/>
</dbReference>
<keyword evidence="7 11" id="KW-1133">Transmembrane helix</keyword>
<dbReference type="CDD" id="cd01665">
    <property type="entry name" value="Cyt_c_Oxidase_III"/>
    <property type="match status" value="1"/>
</dbReference>
<keyword evidence="6" id="KW-1278">Translocase</keyword>
<dbReference type="InterPro" id="IPR013833">
    <property type="entry name" value="Cyt_c_oxidase_su3_a-hlx"/>
</dbReference>
<dbReference type="PANTHER" id="PTHR11403">
    <property type="entry name" value="CYTOCHROME C OXIDASE SUBUNIT III"/>
    <property type="match status" value="1"/>
</dbReference>
<feature type="transmembrane region" description="Helical" evidence="11">
    <location>
        <begin position="81"/>
        <end position="101"/>
    </location>
</feature>
<evidence type="ECO:0000256" key="8">
    <source>
        <dbReference type="ARBA" id="ARBA00023136"/>
    </source>
</evidence>
<dbReference type="FunFam" id="1.20.120.80:FF:000002">
    <property type="entry name" value="Cytochrome c oxidase subunit 3"/>
    <property type="match status" value="1"/>
</dbReference>
<sequence length="215" mass="24918">MALLLLISIQWWRDIIREATLQGHHTKKVQKGLRYGMTLFITSEALFFFGFFWAFFFLSYNPSHTLGLQWPPKGITTMDPFDIPLLNTMVLLTSGLTMTWAHHSIMEGHRKSAIYALTMTILLGLYFTALQAMEYHEASFSISDGAFGSTFFVATGFHGLHVMIGTTFITVCLMRQILHHFTTLHHFGFEAAAWYWHFVDLVWIFLFISIYWWGT</sequence>
<dbReference type="GO" id="GO:0005743">
    <property type="term" value="C:mitochondrial inner membrane"/>
    <property type="evidence" value="ECO:0007669"/>
    <property type="project" value="UniProtKB-SubCell"/>
</dbReference>
<feature type="transmembrane region" description="Helical" evidence="11">
    <location>
        <begin position="37"/>
        <end position="61"/>
    </location>
</feature>
<reference evidence="13" key="2">
    <citation type="journal article" date="2010" name="BMC Evol. Biol.">
        <title>Mitochondrial genomes of acrodont lizards: timing of gene rearrangements and phylogenetic and biogeographic implications.</title>
        <authorList>
            <person name="Okajima Y."/>
            <person name="Kumazawa Y."/>
        </authorList>
    </citation>
    <scope>NUCLEOTIDE SEQUENCE</scope>
    <source>
        <tissue evidence="13">Muscle</tissue>
    </source>
</reference>
<evidence type="ECO:0000259" key="12">
    <source>
        <dbReference type="PROSITE" id="PS50253"/>
    </source>
</evidence>
<dbReference type="SUPFAM" id="SSF81452">
    <property type="entry name" value="Cytochrome c oxidase subunit III-like"/>
    <property type="match status" value="1"/>
</dbReference>
<evidence type="ECO:0000256" key="7">
    <source>
        <dbReference type="ARBA" id="ARBA00022989"/>
    </source>
</evidence>
<evidence type="ECO:0000256" key="6">
    <source>
        <dbReference type="ARBA" id="ARBA00022967"/>
    </source>
</evidence>
<comment type="catalytic activity">
    <reaction evidence="9">
        <text>4 Fe(II)-[cytochrome c] + O2 + 8 H(+)(in) = 4 Fe(III)-[cytochrome c] + 2 H2O + 4 H(+)(out)</text>
        <dbReference type="Rhea" id="RHEA:11436"/>
        <dbReference type="Rhea" id="RHEA-COMP:10350"/>
        <dbReference type="Rhea" id="RHEA-COMP:14399"/>
        <dbReference type="ChEBI" id="CHEBI:15377"/>
        <dbReference type="ChEBI" id="CHEBI:15378"/>
        <dbReference type="ChEBI" id="CHEBI:15379"/>
        <dbReference type="ChEBI" id="CHEBI:29033"/>
        <dbReference type="ChEBI" id="CHEBI:29034"/>
        <dbReference type="EC" id="7.1.1.9"/>
    </reaction>
    <physiologicalReaction direction="left-to-right" evidence="9">
        <dbReference type="Rhea" id="RHEA:11437"/>
    </physiologicalReaction>
</comment>
<evidence type="ECO:0000256" key="9">
    <source>
        <dbReference type="ARBA" id="ARBA00049512"/>
    </source>
</evidence>
<gene>
    <name evidence="13" type="primary">CO3</name>
</gene>
<evidence type="ECO:0000256" key="10">
    <source>
        <dbReference type="RuleBase" id="RU003375"/>
    </source>
</evidence>
<organism evidence="13">
    <name type="scientific">Acanthosaura armata</name>
    <name type="common">armored pricklenape</name>
    <dbReference type="NCBI Taxonomy" id="285987"/>
    <lineage>
        <taxon>Eukaryota</taxon>
        <taxon>Metazoa</taxon>
        <taxon>Chordata</taxon>
        <taxon>Craniata</taxon>
        <taxon>Vertebrata</taxon>
        <taxon>Euteleostomi</taxon>
        <taxon>Lepidosauria</taxon>
        <taxon>Squamata</taxon>
        <taxon>Bifurcata</taxon>
        <taxon>Unidentata</taxon>
        <taxon>Episquamata</taxon>
        <taxon>Toxicofera</taxon>
        <taxon>Iguania</taxon>
        <taxon>Acrodonta</taxon>
        <taxon>Agamidae</taxon>
        <taxon>Draconinae</taxon>
        <taxon>Acanthosaura</taxon>
    </lineage>
</organism>
<comment type="similarity">
    <text evidence="2 10">Belongs to the cytochrome c oxidase subunit 3 family.</text>
</comment>
<dbReference type="GO" id="GO:0006123">
    <property type="term" value="P:mitochondrial electron transport, cytochrome c to oxygen"/>
    <property type="evidence" value="ECO:0007669"/>
    <property type="project" value="TreeGrafter"/>
</dbReference>
<dbReference type="AlphaFoldDB" id="D6RR87"/>
<evidence type="ECO:0000256" key="5">
    <source>
        <dbReference type="ARBA" id="ARBA00022792"/>
    </source>
</evidence>
<protein>
    <recommendedName>
        <fullName evidence="3 10">Cytochrome c oxidase subunit 3</fullName>
    </recommendedName>
</protein>
<dbReference type="InterPro" id="IPR000298">
    <property type="entry name" value="Cyt_c_oxidase-like_su3"/>
</dbReference>
<dbReference type="Pfam" id="PF00510">
    <property type="entry name" value="COX3"/>
    <property type="match status" value="1"/>
</dbReference>
<feature type="transmembrane region" description="Helical" evidence="11">
    <location>
        <begin position="151"/>
        <end position="173"/>
    </location>
</feature>
<evidence type="ECO:0000256" key="1">
    <source>
        <dbReference type="ARBA" id="ARBA00004448"/>
    </source>
</evidence>
<dbReference type="InterPro" id="IPR033945">
    <property type="entry name" value="Cyt_c_oxase_su3_dom"/>
</dbReference>
<accession>D6RR87</accession>
<keyword evidence="10 13" id="KW-0496">Mitochondrion</keyword>
<evidence type="ECO:0000256" key="4">
    <source>
        <dbReference type="ARBA" id="ARBA00022692"/>
    </source>
</evidence>
<proteinExistence type="inferred from homology"/>
<feature type="transmembrane region" description="Helical" evidence="11">
    <location>
        <begin position="113"/>
        <end position="131"/>
    </location>
</feature>
<dbReference type="InterPro" id="IPR024791">
    <property type="entry name" value="Cyt_c/ubiquinol_Oxase_su3"/>
</dbReference>
<name>D6RR87_9SAUR</name>
<evidence type="ECO:0000256" key="3">
    <source>
        <dbReference type="ARBA" id="ARBA00015944"/>
    </source>
</evidence>
<dbReference type="GO" id="GO:0004129">
    <property type="term" value="F:cytochrome-c oxidase activity"/>
    <property type="evidence" value="ECO:0007669"/>
    <property type="project" value="UniProtKB-EC"/>
</dbReference>
<keyword evidence="5" id="KW-0999">Mitochondrion inner membrane</keyword>
<dbReference type="InterPro" id="IPR035973">
    <property type="entry name" value="Cyt_c_oxidase_su3-like_sf"/>
</dbReference>
<dbReference type="PROSITE" id="PS50253">
    <property type="entry name" value="COX3"/>
    <property type="match status" value="1"/>
</dbReference>
<dbReference type="PANTHER" id="PTHR11403:SF7">
    <property type="entry name" value="CYTOCHROME C OXIDASE SUBUNIT 3"/>
    <property type="match status" value="1"/>
</dbReference>
<evidence type="ECO:0000313" key="13">
    <source>
        <dbReference type="EMBL" id="BAJ08236.1"/>
    </source>
</evidence>
<evidence type="ECO:0000256" key="2">
    <source>
        <dbReference type="ARBA" id="ARBA00010581"/>
    </source>
</evidence>